<proteinExistence type="inferred from homology"/>
<evidence type="ECO:0000256" key="12">
    <source>
        <dbReference type="ARBA" id="ARBA00023136"/>
    </source>
</evidence>
<sequence length="398" mass="43788">MTVVTRRNCASPADSQNSPEDETGQSSSDGSDRLILTKNCSEEVDVSFWIKSFVILFISAVYACTVRNTCNYKAVTNEEKHVRFSSDNARIHLQKITSLGPRPAGSSANELLAADYLRRELQNIALSAGLLGPTVTFDEQVASYSSFQAGFHVSAYNNLRNFLLRIDSSTPHENSTKRAFLINCHYDSAVESPGASDDFVSCAIMLDIIRIFAFGPNDLTNDLIFLFNGAEESILPSSHAFITQHPWAKEIVAFLNLEGAGSGGRLTMFQSGPGSGAELLVKTYSGSFAQPYGNVFAEELFQSGLIPSDTDFRIFRDFGLIPGLDMAYTSDGYCYHTKYDTESRISEACLQSTGDDILSFLRRIAYDEDLASIEKLKVSEAPSSDIKVRNLYLSSDEI</sequence>
<gene>
    <name evidence="16" type="ORF">FBUS_11595</name>
</gene>
<dbReference type="Gene3D" id="3.40.630.10">
    <property type="entry name" value="Zn peptidases"/>
    <property type="match status" value="1"/>
</dbReference>
<dbReference type="InterPro" id="IPR007484">
    <property type="entry name" value="Peptidase_M28"/>
</dbReference>
<dbReference type="FunFam" id="3.40.630.10:FF:000008">
    <property type="entry name" value="Endoplasmic reticulum metallopeptidase 1"/>
    <property type="match status" value="1"/>
</dbReference>
<feature type="non-terminal residue" evidence="16">
    <location>
        <position position="398"/>
    </location>
</feature>
<protein>
    <submittedName>
        <fullName evidence="16">Endoplasmic reticulum metallopeptidase 1</fullName>
    </submittedName>
</protein>
<dbReference type="AlphaFoldDB" id="A0A8E0VPD3"/>
<evidence type="ECO:0000313" key="17">
    <source>
        <dbReference type="Proteomes" id="UP000728185"/>
    </source>
</evidence>
<dbReference type="Pfam" id="PF04389">
    <property type="entry name" value="Peptidase_M28"/>
    <property type="match status" value="1"/>
</dbReference>
<dbReference type="InterPro" id="IPR045175">
    <property type="entry name" value="M28_fam"/>
</dbReference>
<evidence type="ECO:0000256" key="9">
    <source>
        <dbReference type="ARBA" id="ARBA00022833"/>
    </source>
</evidence>
<evidence type="ECO:0000256" key="1">
    <source>
        <dbReference type="ARBA" id="ARBA00001947"/>
    </source>
</evidence>
<comment type="caution">
    <text evidence="16">The sequence shown here is derived from an EMBL/GenBank/DDBJ whole genome shotgun (WGS) entry which is preliminary data.</text>
</comment>
<dbReference type="GO" id="GO:0005789">
    <property type="term" value="C:endoplasmic reticulum membrane"/>
    <property type="evidence" value="ECO:0007669"/>
    <property type="project" value="UniProtKB-SubCell"/>
</dbReference>
<comment type="subcellular location">
    <subcellularLocation>
        <location evidence="2">Endoplasmic reticulum membrane</location>
        <topology evidence="2">Multi-pass membrane protein</topology>
    </subcellularLocation>
</comment>
<evidence type="ECO:0000256" key="8">
    <source>
        <dbReference type="ARBA" id="ARBA00022824"/>
    </source>
</evidence>
<keyword evidence="12" id="KW-0472">Membrane</keyword>
<dbReference type="Proteomes" id="UP000728185">
    <property type="component" value="Unassembled WGS sequence"/>
</dbReference>
<evidence type="ECO:0000256" key="5">
    <source>
        <dbReference type="ARBA" id="ARBA00022692"/>
    </source>
</evidence>
<dbReference type="GO" id="GO:0046872">
    <property type="term" value="F:metal ion binding"/>
    <property type="evidence" value="ECO:0007669"/>
    <property type="project" value="UniProtKB-KW"/>
</dbReference>
<dbReference type="EMBL" id="LUCM01000672">
    <property type="protein sequence ID" value="KAA0200220.1"/>
    <property type="molecule type" value="Genomic_DNA"/>
</dbReference>
<reference evidence="16" key="1">
    <citation type="submission" date="2019-05" db="EMBL/GenBank/DDBJ databases">
        <title>Annotation for the trematode Fasciolopsis buski.</title>
        <authorList>
            <person name="Choi Y.-J."/>
        </authorList>
    </citation>
    <scope>NUCLEOTIDE SEQUENCE</scope>
    <source>
        <strain evidence="16">HT</strain>
        <tissue evidence="16">Whole worm</tissue>
    </source>
</reference>
<evidence type="ECO:0000256" key="3">
    <source>
        <dbReference type="ARBA" id="ARBA00010918"/>
    </source>
</evidence>
<dbReference type="GO" id="GO:0008235">
    <property type="term" value="F:metalloexopeptidase activity"/>
    <property type="evidence" value="ECO:0007669"/>
    <property type="project" value="InterPro"/>
</dbReference>
<evidence type="ECO:0000256" key="11">
    <source>
        <dbReference type="ARBA" id="ARBA00023049"/>
    </source>
</evidence>
<evidence type="ECO:0000313" key="16">
    <source>
        <dbReference type="EMBL" id="KAA0200220.1"/>
    </source>
</evidence>
<dbReference type="GO" id="GO:0006508">
    <property type="term" value="P:proteolysis"/>
    <property type="evidence" value="ECO:0007669"/>
    <property type="project" value="UniProtKB-KW"/>
</dbReference>
<keyword evidence="10" id="KW-1133">Transmembrane helix</keyword>
<dbReference type="InterPro" id="IPR048024">
    <property type="entry name" value="Fxna-like_M28_dom"/>
</dbReference>
<keyword evidence="5" id="KW-0812">Transmembrane</keyword>
<dbReference type="PANTHER" id="PTHR12147">
    <property type="entry name" value="METALLOPEPTIDASE M28 FAMILY MEMBER"/>
    <property type="match status" value="1"/>
</dbReference>
<comment type="cofactor">
    <cofactor evidence="1">
        <name>Zn(2+)</name>
        <dbReference type="ChEBI" id="CHEBI:29105"/>
    </cofactor>
</comment>
<dbReference type="SUPFAM" id="SSF53187">
    <property type="entry name" value="Zn-dependent exopeptidases"/>
    <property type="match status" value="1"/>
</dbReference>
<evidence type="ECO:0000256" key="10">
    <source>
        <dbReference type="ARBA" id="ARBA00022989"/>
    </source>
</evidence>
<dbReference type="CDD" id="cd03875">
    <property type="entry name" value="M28_Fxna_like"/>
    <property type="match status" value="1"/>
</dbReference>
<comment type="similarity">
    <text evidence="3">Belongs to the peptidase M28 family.</text>
</comment>
<evidence type="ECO:0000256" key="2">
    <source>
        <dbReference type="ARBA" id="ARBA00004477"/>
    </source>
</evidence>
<dbReference type="PANTHER" id="PTHR12147:SF22">
    <property type="entry name" value="ENDOPLASMIC RETICULUM METALLOPEPTIDASE 1"/>
    <property type="match status" value="1"/>
</dbReference>
<keyword evidence="9" id="KW-0862">Zinc</keyword>
<accession>A0A8E0VPD3</accession>
<evidence type="ECO:0000259" key="15">
    <source>
        <dbReference type="Pfam" id="PF04389"/>
    </source>
</evidence>
<dbReference type="OrthoDB" id="7887808at2759"/>
<keyword evidence="11" id="KW-0482">Metalloprotease</keyword>
<evidence type="ECO:0000256" key="14">
    <source>
        <dbReference type="SAM" id="MobiDB-lite"/>
    </source>
</evidence>
<keyword evidence="7" id="KW-0378">Hydrolase</keyword>
<organism evidence="16 17">
    <name type="scientific">Fasciolopsis buskii</name>
    <dbReference type="NCBI Taxonomy" id="27845"/>
    <lineage>
        <taxon>Eukaryota</taxon>
        <taxon>Metazoa</taxon>
        <taxon>Spiralia</taxon>
        <taxon>Lophotrochozoa</taxon>
        <taxon>Platyhelminthes</taxon>
        <taxon>Trematoda</taxon>
        <taxon>Digenea</taxon>
        <taxon>Plagiorchiida</taxon>
        <taxon>Echinostomata</taxon>
        <taxon>Echinostomatoidea</taxon>
        <taxon>Fasciolidae</taxon>
        <taxon>Fasciolopsis</taxon>
    </lineage>
</organism>
<keyword evidence="6" id="KW-0479">Metal-binding</keyword>
<keyword evidence="4" id="KW-0645">Protease</keyword>
<keyword evidence="13" id="KW-0325">Glycoprotein</keyword>
<evidence type="ECO:0000256" key="4">
    <source>
        <dbReference type="ARBA" id="ARBA00022670"/>
    </source>
</evidence>
<keyword evidence="8" id="KW-0256">Endoplasmic reticulum</keyword>
<evidence type="ECO:0000256" key="13">
    <source>
        <dbReference type="ARBA" id="ARBA00023180"/>
    </source>
</evidence>
<evidence type="ECO:0000256" key="6">
    <source>
        <dbReference type="ARBA" id="ARBA00022723"/>
    </source>
</evidence>
<keyword evidence="17" id="KW-1185">Reference proteome</keyword>
<feature type="region of interest" description="Disordered" evidence="14">
    <location>
        <begin position="1"/>
        <end position="32"/>
    </location>
</feature>
<evidence type="ECO:0000256" key="7">
    <source>
        <dbReference type="ARBA" id="ARBA00022801"/>
    </source>
</evidence>
<feature type="compositionally biased region" description="Polar residues" evidence="14">
    <location>
        <begin position="13"/>
        <end position="29"/>
    </location>
</feature>
<name>A0A8E0VPD3_9TREM</name>
<feature type="domain" description="Peptidase M28" evidence="15">
    <location>
        <begin position="172"/>
        <end position="360"/>
    </location>
</feature>